<name>A0AAV5GDU5_9BASI</name>
<feature type="compositionally biased region" description="Basic and acidic residues" evidence="1">
    <location>
        <begin position="61"/>
        <end position="71"/>
    </location>
</feature>
<dbReference type="AlphaFoldDB" id="A0AAV5GDU5"/>
<protein>
    <recommendedName>
        <fullName evidence="2">DnaJ homologue subfamily C member 28 conserved domain-containing protein</fullName>
    </recommendedName>
</protein>
<dbReference type="PANTHER" id="PTHR39394">
    <property type="entry name" value="YALI0E31793P"/>
    <property type="match status" value="1"/>
</dbReference>
<feature type="compositionally biased region" description="Low complexity" evidence="1">
    <location>
        <begin position="120"/>
        <end position="131"/>
    </location>
</feature>
<dbReference type="Pfam" id="PF09350">
    <property type="entry name" value="DJC28_CD"/>
    <property type="match status" value="1"/>
</dbReference>
<dbReference type="InterPro" id="IPR018961">
    <property type="entry name" value="DnaJ_homolog_subfam-C_membr-28"/>
</dbReference>
<feature type="compositionally biased region" description="Low complexity" evidence="1">
    <location>
        <begin position="1"/>
        <end position="55"/>
    </location>
</feature>
<evidence type="ECO:0000259" key="2">
    <source>
        <dbReference type="Pfam" id="PF09350"/>
    </source>
</evidence>
<sequence length="501" mass="54387">MHAVRVAAARASRPTARALSTSAPLATSRSSTPPDSSASQPSPPRSAAAFIAAQAAEEEAHEARELADKKAPVVPDPEAWTGEESRERMVKRILEDSYKPLRVKGYQKPIPQPEPLAAEVFESASSSSAAEQVDDKPLPTRTLNPWDITFKAPDHYNPLPGYRAAGPAPGASYSLPPALSAKKAALAAARKDAAARGGGAGGKLRKDRLASAYERSLDYRGGLRRGAAAAGQFSGRGIAVPVHEQGEVGAEGELGQMKAWEGFIEEKIKQARRDGLFNNVKGRGKPMPKDAAEGNPFISRTEFLMNRILKEQEAAPPWVEMQKEVEGALAAFRHELRESWSRRAVRIRSSEGLTGAVVREVRDGWKDEEWEAKERAFHEASVKDLNELVRRYNIIAPYHVRRNLLSLRHELDTVVATAAPAIAAELQRRLDAGLGSSTPRGLVVTDPGEVKPLTADNMGGEQPEDKKDTMWKAFKRVVVEVLARPPDSQPVTAAAAASRRE</sequence>
<feature type="region of interest" description="Disordered" evidence="1">
    <location>
        <begin position="120"/>
        <end position="140"/>
    </location>
</feature>
<evidence type="ECO:0000313" key="4">
    <source>
        <dbReference type="Proteomes" id="UP001342314"/>
    </source>
</evidence>
<keyword evidence="4" id="KW-1185">Reference proteome</keyword>
<feature type="domain" description="DnaJ homologue subfamily C member 28 conserved" evidence="2">
    <location>
        <begin position="264"/>
        <end position="333"/>
    </location>
</feature>
<dbReference type="PANTHER" id="PTHR39394:SF1">
    <property type="entry name" value="DNAJ HOMOLOGUE SUBFAMILY C MEMBER 28 CONSERVED DOMAIN-CONTAINING PROTEIN"/>
    <property type="match status" value="1"/>
</dbReference>
<accession>A0AAV5GDU5</accession>
<dbReference type="Proteomes" id="UP001342314">
    <property type="component" value="Unassembled WGS sequence"/>
</dbReference>
<evidence type="ECO:0000256" key="1">
    <source>
        <dbReference type="SAM" id="MobiDB-lite"/>
    </source>
</evidence>
<comment type="caution">
    <text evidence="3">The sequence shown here is derived from an EMBL/GenBank/DDBJ whole genome shotgun (WGS) entry which is preliminary data.</text>
</comment>
<gene>
    <name evidence="3" type="ORF">Rhopal_000865-T1</name>
</gene>
<feature type="region of interest" description="Disordered" evidence="1">
    <location>
        <begin position="1"/>
        <end position="87"/>
    </location>
</feature>
<evidence type="ECO:0000313" key="3">
    <source>
        <dbReference type="EMBL" id="GJN87910.1"/>
    </source>
</evidence>
<dbReference type="EMBL" id="BQKY01000002">
    <property type="protein sequence ID" value="GJN87910.1"/>
    <property type="molecule type" value="Genomic_DNA"/>
</dbReference>
<feature type="region of interest" description="Disordered" evidence="1">
    <location>
        <begin position="438"/>
        <end position="469"/>
    </location>
</feature>
<organism evidence="3 4">
    <name type="scientific">Rhodotorula paludigena</name>
    <dbReference type="NCBI Taxonomy" id="86838"/>
    <lineage>
        <taxon>Eukaryota</taxon>
        <taxon>Fungi</taxon>
        <taxon>Dikarya</taxon>
        <taxon>Basidiomycota</taxon>
        <taxon>Pucciniomycotina</taxon>
        <taxon>Microbotryomycetes</taxon>
        <taxon>Sporidiobolales</taxon>
        <taxon>Sporidiobolaceae</taxon>
        <taxon>Rhodotorula</taxon>
    </lineage>
</organism>
<reference evidence="3 4" key="1">
    <citation type="submission" date="2021-12" db="EMBL/GenBank/DDBJ databases">
        <title>High titer production of polyol ester of fatty acids by Rhodotorula paludigena BS15 towards product separation-free biomass refinery.</title>
        <authorList>
            <person name="Mano J."/>
            <person name="Ono H."/>
            <person name="Tanaka T."/>
            <person name="Naito K."/>
            <person name="Sushida H."/>
            <person name="Ike M."/>
            <person name="Tokuyasu K."/>
            <person name="Kitaoka M."/>
        </authorList>
    </citation>
    <scope>NUCLEOTIDE SEQUENCE [LARGE SCALE GENOMIC DNA]</scope>
    <source>
        <strain evidence="3 4">BS15</strain>
    </source>
</reference>
<proteinExistence type="predicted"/>